<feature type="transmembrane region" description="Helical" evidence="8">
    <location>
        <begin position="458"/>
        <end position="479"/>
    </location>
</feature>
<comment type="similarity">
    <text evidence="8">Belongs to the inorganic carbon transporter (TC 9.A.2) DabB family.</text>
</comment>
<evidence type="ECO:0000256" key="5">
    <source>
        <dbReference type="ARBA" id="ARBA00022692"/>
    </source>
</evidence>
<feature type="transmembrane region" description="Helical" evidence="8">
    <location>
        <begin position="84"/>
        <end position="105"/>
    </location>
</feature>
<evidence type="ECO:0000256" key="1">
    <source>
        <dbReference type="ARBA" id="ARBA00004651"/>
    </source>
</evidence>
<feature type="transmembrane region" description="Helical" evidence="8">
    <location>
        <begin position="391"/>
        <end position="411"/>
    </location>
</feature>
<dbReference type="Pfam" id="PF00662">
    <property type="entry name" value="Proton_antipo_N"/>
    <property type="match status" value="1"/>
</dbReference>
<dbReference type="eggNOG" id="COG1009">
    <property type="taxonomic scope" value="Bacteria"/>
</dbReference>
<feature type="transmembrane region" description="Helical" evidence="8">
    <location>
        <begin position="20"/>
        <end position="40"/>
    </location>
</feature>
<proteinExistence type="inferred from homology"/>
<dbReference type="Pfam" id="PF00361">
    <property type="entry name" value="Proton_antipo_M"/>
    <property type="match status" value="1"/>
</dbReference>
<feature type="domain" description="NADH-Ubiquinone oxidoreductase (complex I) chain 5 N-terminal" evidence="11">
    <location>
        <begin position="80"/>
        <end position="118"/>
    </location>
</feature>
<dbReference type="InterPro" id="IPR003945">
    <property type="entry name" value="NU5C-like"/>
</dbReference>
<dbReference type="GO" id="GO:0042773">
    <property type="term" value="P:ATP synthesis coupled electron transport"/>
    <property type="evidence" value="ECO:0007669"/>
    <property type="project" value="InterPro"/>
</dbReference>
<dbReference type="PANTHER" id="PTHR42829:SF1">
    <property type="entry name" value="INORGANIC CARBON TRANSPORTER SUBUNIT DABB-RELATED"/>
    <property type="match status" value="1"/>
</dbReference>
<keyword evidence="7 8" id="KW-0472">Membrane</keyword>
<dbReference type="EMBL" id="AOFM01000004">
    <property type="protein sequence ID" value="EME75714.1"/>
    <property type="molecule type" value="Genomic_DNA"/>
</dbReference>
<organism evidence="12 13">
    <name type="scientific">Bacillus sonorensis L12</name>
    <dbReference type="NCBI Taxonomy" id="1274524"/>
    <lineage>
        <taxon>Bacteria</taxon>
        <taxon>Bacillati</taxon>
        <taxon>Bacillota</taxon>
        <taxon>Bacilli</taxon>
        <taxon>Bacillales</taxon>
        <taxon>Bacillaceae</taxon>
        <taxon>Bacillus</taxon>
    </lineage>
</organism>
<dbReference type="PRINTS" id="PR01434">
    <property type="entry name" value="NADHDHGNASE5"/>
</dbReference>
<evidence type="ECO:0000256" key="8">
    <source>
        <dbReference type="HAMAP-Rule" id="MF_00862"/>
    </source>
</evidence>
<evidence type="ECO:0000313" key="12">
    <source>
        <dbReference type="EMBL" id="EME75714.1"/>
    </source>
</evidence>
<dbReference type="Proteomes" id="UP000011907">
    <property type="component" value="Unassembled WGS sequence"/>
</dbReference>
<dbReference type="InterPro" id="IPR001750">
    <property type="entry name" value="ND/Mrp_TM"/>
</dbReference>
<dbReference type="InterPro" id="IPR001516">
    <property type="entry name" value="Proton_antipo_N"/>
</dbReference>
<evidence type="ECO:0000256" key="7">
    <source>
        <dbReference type="ARBA" id="ARBA00023136"/>
    </source>
</evidence>
<feature type="transmembrane region" description="Helical" evidence="8">
    <location>
        <begin position="423"/>
        <end position="446"/>
    </location>
</feature>
<dbReference type="GO" id="GO:0003954">
    <property type="term" value="F:NADH dehydrogenase activity"/>
    <property type="evidence" value="ECO:0007669"/>
    <property type="project" value="TreeGrafter"/>
</dbReference>
<evidence type="ECO:0000256" key="4">
    <source>
        <dbReference type="ARBA" id="ARBA00022475"/>
    </source>
</evidence>
<feature type="transmembrane region" description="Helical" evidence="8">
    <location>
        <begin position="277"/>
        <end position="298"/>
    </location>
</feature>
<evidence type="ECO:0000256" key="3">
    <source>
        <dbReference type="ARBA" id="ARBA00022448"/>
    </source>
</evidence>
<dbReference type="HAMAP" id="MF_00862">
    <property type="entry name" value="DabB"/>
    <property type="match status" value="1"/>
</dbReference>
<dbReference type="NCBIfam" id="NF006373">
    <property type="entry name" value="PRK08601.1"/>
    <property type="match status" value="1"/>
</dbReference>
<comment type="subcellular location">
    <subcellularLocation>
        <location evidence="1 8">Cell membrane</location>
        <topology evidence="1 8">Multi-pass membrane protein</topology>
    </subcellularLocation>
    <subcellularLocation>
        <location evidence="9">Membrane</location>
        <topology evidence="9">Multi-pass membrane protein</topology>
    </subcellularLocation>
</comment>
<dbReference type="GO" id="GO:0015990">
    <property type="term" value="P:electron transport coupled proton transport"/>
    <property type="evidence" value="ECO:0007669"/>
    <property type="project" value="TreeGrafter"/>
</dbReference>
<dbReference type="PATRIC" id="fig|1274524.3.peg.1160"/>
<dbReference type="PANTHER" id="PTHR42829">
    <property type="entry name" value="NADH-UBIQUINONE OXIDOREDUCTASE CHAIN 5"/>
    <property type="match status" value="1"/>
</dbReference>
<name>M5P8F7_9BACI</name>
<keyword evidence="3 8" id="KW-0813">Transport</keyword>
<feature type="transmembrane region" description="Helical" evidence="8">
    <location>
        <begin position="216"/>
        <end position="235"/>
    </location>
</feature>
<feature type="domain" description="NADH:quinone oxidoreductase/Mrp antiporter transmembrane" evidence="10">
    <location>
        <begin position="135"/>
        <end position="415"/>
    </location>
</feature>
<gene>
    <name evidence="8" type="primary">dabB</name>
    <name evidence="12" type="ORF">BSONL12_05348</name>
</gene>
<dbReference type="InterPro" id="IPR046396">
    <property type="entry name" value="Transporter_DabB"/>
</dbReference>
<comment type="caution">
    <text evidence="12">The sequence shown here is derived from an EMBL/GenBank/DDBJ whole genome shotgun (WGS) entry which is preliminary data.</text>
</comment>
<evidence type="ECO:0000256" key="2">
    <source>
        <dbReference type="ARBA" id="ARBA00008483"/>
    </source>
</evidence>
<evidence type="ECO:0000259" key="11">
    <source>
        <dbReference type="Pfam" id="PF00662"/>
    </source>
</evidence>
<evidence type="ECO:0000313" key="13">
    <source>
        <dbReference type="Proteomes" id="UP000011907"/>
    </source>
</evidence>
<evidence type="ECO:0000256" key="6">
    <source>
        <dbReference type="ARBA" id="ARBA00022989"/>
    </source>
</evidence>
<feature type="transmembrane region" description="Helical" evidence="8">
    <location>
        <begin position="366"/>
        <end position="385"/>
    </location>
</feature>
<evidence type="ECO:0000259" key="10">
    <source>
        <dbReference type="Pfam" id="PF00361"/>
    </source>
</evidence>
<sequence>MYFSIMPTEGCRVFDLLDSLFWLKIFFASLALCLFSALLVLNRKVPLPYVRIHAKIIALPPLAALAALMTANPGYAAAPWRLDSLAWLIALFVLTIGFIVQRYSVRYLFGDRSYRKFFLLLTLTTGGASCAWLNDDLRWLLLCWGITLFGLTALIGLNSAWQAAKNAAFYAGRIFAISWVAIAAAALWLSLATGHWQLSSAVAEESLVQLGSWEKTGIGLLVIVTVMIPAAQWPFHRWLLDSAIAPTPVSAVMHAGLVNVGGVMLTRFAPMFSGDGLQIILLVPAALSVLLGTGMMIVQTDYKRQLAASTVAQMGFMLIQCALGAYIAAVIHLILHGLFKAALFLQAGSAVRRYESFASKPGRPALFWNIIGGVFAITLVIGSWVTAADSGYQLISALVLGWSLFVAWRQLVTASSGHVTRIAGLFILTGASLAFAIIHFLLHGLLKEAVVQGAQPPAMAAILTAVVLLAGSAAGAFIVRQRFSWSGALYLRLVKAGEPHSDSVEGRPNYLDQYLTQGGRQS</sequence>
<keyword evidence="5 8" id="KW-0812">Transmembrane</keyword>
<dbReference type="AlphaFoldDB" id="M5P8F7"/>
<keyword evidence="4 8" id="KW-1003">Cell membrane</keyword>
<dbReference type="GO" id="GO:0005886">
    <property type="term" value="C:plasma membrane"/>
    <property type="evidence" value="ECO:0007669"/>
    <property type="project" value="UniProtKB-SubCell"/>
</dbReference>
<dbReference type="STRING" id="1274524.BSONL12_05348"/>
<evidence type="ECO:0000256" key="9">
    <source>
        <dbReference type="RuleBase" id="RU000320"/>
    </source>
</evidence>
<reference evidence="12 13" key="1">
    <citation type="journal article" date="2013" name="Genome Announc.">
        <title>Draft Whole-Genome Sequence of Bacillus sonorensis Strain L12, a Source of Nonribosomal Lipopeptides.</title>
        <authorList>
            <person name="Adimpong D.B."/>
            <person name="Sorensen K.I."/>
            <person name="Nielsen D.S."/>
            <person name="Thorsen L."/>
            <person name="Rasmussen T.B."/>
            <person name="Derkx P.M."/>
            <person name="Jespersen L."/>
        </authorList>
    </citation>
    <scope>NUCLEOTIDE SEQUENCE [LARGE SCALE GENOMIC DNA]</scope>
    <source>
        <strain evidence="12 13">L12</strain>
    </source>
</reference>
<protein>
    <recommendedName>
        <fullName evidence="8">Probable inorganic carbon transporter subunit DabB</fullName>
    </recommendedName>
</protein>
<keyword evidence="6 8" id="KW-1133">Transmembrane helix</keyword>
<feature type="transmembrane region" description="Helical" evidence="8">
    <location>
        <begin position="139"/>
        <end position="161"/>
    </location>
</feature>
<comment type="subunit">
    <text evidence="8">Forms a complex with DabA.</text>
</comment>
<feature type="transmembrane region" description="Helical" evidence="8">
    <location>
        <begin position="173"/>
        <end position="196"/>
    </location>
</feature>
<feature type="transmembrane region" description="Helical" evidence="8">
    <location>
        <begin position="52"/>
        <end position="72"/>
    </location>
</feature>
<comment type="similarity">
    <text evidence="2">Belongs to the CPA3 antiporters (TC 2.A.63) subunit A family.</text>
</comment>
<comment type="function">
    <text evidence="8">Part of an energy-coupled inorganic carbon pump.</text>
</comment>
<dbReference type="GO" id="GO:0008137">
    <property type="term" value="F:NADH dehydrogenase (ubiquinone) activity"/>
    <property type="evidence" value="ECO:0007669"/>
    <property type="project" value="InterPro"/>
</dbReference>
<feature type="transmembrane region" description="Helical" evidence="8">
    <location>
        <begin position="117"/>
        <end position="133"/>
    </location>
</feature>
<accession>M5P8F7</accession>